<dbReference type="SMART" id="SM00354">
    <property type="entry name" value="HTH_LACI"/>
    <property type="match status" value="1"/>
</dbReference>
<name>A0A1I4ZWS8_9GAMM</name>
<protein>
    <submittedName>
        <fullName evidence="5">LacI family transcriptional regulator</fullName>
    </submittedName>
</protein>
<organism evidence="5 6">
    <name type="scientific">Candidatus Pantoea varia</name>
    <dbReference type="NCBI Taxonomy" id="1881036"/>
    <lineage>
        <taxon>Bacteria</taxon>
        <taxon>Pseudomonadati</taxon>
        <taxon>Pseudomonadota</taxon>
        <taxon>Gammaproteobacteria</taxon>
        <taxon>Enterobacterales</taxon>
        <taxon>Erwiniaceae</taxon>
        <taxon>Pantoea</taxon>
    </lineage>
</organism>
<dbReference type="Pfam" id="PF13407">
    <property type="entry name" value="Peripla_BP_4"/>
    <property type="match status" value="1"/>
</dbReference>
<evidence type="ECO:0000256" key="3">
    <source>
        <dbReference type="ARBA" id="ARBA00023163"/>
    </source>
</evidence>
<dbReference type="Pfam" id="PF00356">
    <property type="entry name" value="LacI"/>
    <property type="match status" value="1"/>
</dbReference>
<dbReference type="OrthoDB" id="5756154at2"/>
<accession>A0A1I4ZWS8</accession>
<gene>
    <name evidence="5" type="ORF">SAMN05428971_1790</name>
</gene>
<dbReference type="Gene3D" id="3.40.50.2300">
    <property type="match status" value="2"/>
</dbReference>
<dbReference type="InterPro" id="IPR000843">
    <property type="entry name" value="HTH_LacI"/>
</dbReference>
<evidence type="ECO:0000313" key="5">
    <source>
        <dbReference type="EMBL" id="SFN54621.1"/>
    </source>
</evidence>
<dbReference type="SUPFAM" id="SSF47413">
    <property type="entry name" value="lambda repressor-like DNA-binding domains"/>
    <property type="match status" value="1"/>
</dbReference>
<proteinExistence type="predicted"/>
<dbReference type="EMBL" id="FOVG01000001">
    <property type="protein sequence ID" value="SFN54621.1"/>
    <property type="molecule type" value="Genomic_DNA"/>
</dbReference>
<dbReference type="SUPFAM" id="SSF53822">
    <property type="entry name" value="Periplasmic binding protein-like I"/>
    <property type="match status" value="1"/>
</dbReference>
<keyword evidence="1" id="KW-0805">Transcription regulation</keyword>
<evidence type="ECO:0000313" key="6">
    <source>
        <dbReference type="Proteomes" id="UP000198968"/>
    </source>
</evidence>
<dbReference type="InterPro" id="IPR010982">
    <property type="entry name" value="Lambda_DNA-bd_dom_sf"/>
</dbReference>
<dbReference type="InterPro" id="IPR025997">
    <property type="entry name" value="SBP_2_dom"/>
</dbReference>
<evidence type="ECO:0000259" key="4">
    <source>
        <dbReference type="PROSITE" id="PS50932"/>
    </source>
</evidence>
<evidence type="ECO:0000256" key="2">
    <source>
        <dbReference type="ARBA" id="ARBA00023125"/>
    </source>
</evidence>
<dbReference type="PROSITE" id="PS50932">
    <property type="entry name" value="HTH_LACI_2"/>
    <property type="match status" value="1"/>
</dbReference>
<dbReference type="PANTHER" id="PTHR30146:SF152">
    <property type="entry name" value="TRANSCRIPTIONAL REGULATORY PROTEIN"/>
    <property type="match status" value="1"/>
</dbReference>
<sequence length="339" mass="38233">MKKLTLTEFAKKIGVGVATVDRVLNDRGGVSPAMENLILQAARDTGLKRILPEKHRPSWQLEVLLSSNKSFFFEQLAKDFSMLADNLGYRRITLHKTLFSEASPEKMAKHIEASSKKMDALIIFAHESPLIYEMLTLCKSRGVPVITLVADLPGSDRLCHVGIDQYSAGRTSGIVLGGMLPSHGDVVIISGRTQYAVHRQRVDGFLSVMQKFYPKINVREPIYSQDERELISLLLNRTLSSDKNIVGIYNTGMGNTQVSEILNDYNLRGKVVYVTHELYNTTRQLLEKRVLTLTIDQNTLRHAQLAITLALHHLETGEQPDEYKSGKVDFMLYTPENYR</sequence>
<feature type="domain" description="HTH lacI-type" evidence="4">
    <location>
        <begin position="4"/>
        <end position="46"/>
    </location>
</feature>
<dbReference type="GO" id="GO:0003700">
    <property type="term" value="F:DNA-binding transcription factor activity"/>
    <property type="evidence" value="ECO:0007669"/>
    <property type="project" value="TreeGrafter"/>
</dbReference>
<dbReference type="PANTHER" id="PTHR30146">
    <property type="entry name" value="LACI-RELATED TRANSCRIPTIONAL REPRESSOR"/>
    <property type="match status" value="1"/>
</dbReference>
<dbReference type="GO" id="GO:0055085">
    <property type="term" value="P:transmembrane transport"/>
    <property type="evidence" value="ECO:0007669"/>
    <property type="project" value="UniProtKB-ARBA"/>
</dbReference>
<keyword evidence="6" id="KW-1185">Reference proteome</keyword>
<dbReference type="Gene3D" id="1.10.260.40">
    <property type="entry name" value="lambda repressor-like DNA-binding domains"/>
    <property type="match status" value="1"/>
</dbReference>
<dbReference type="GO" id="GO:0000976">
    <property type="term" value="F:transcription cis-regulatory region binding"/>
    <property type="evidence" value="ECO:0007669"/>
    <property type="project" value="TreeGrafter"/>
</dbReference>
<dbReference type="InterPro" id="IPR028082">
    <property type="entry name" value="Peripla_BP_I"/>
</dbReference>
<dbReference type="Proteomes" id="UP000198968">
    <property type="component" value="Unassembled WGS sequence"/>
</dbReference>
<dbReference type="CDD" id="cd06307">
    <property type="entry name" value="PBP1_sugar_binding"/>
    <property type="match status" value="1"/>
</dbReference>
<keyword evidence="3" id="KW-0804">Transcription</keyword>
<dbReference type="RefSeq" id="WP_090962784.1">
    <property type="nucleotide sequence ID" value="NZ_FOVG01000001.1"/>
</dbReference>
<dbReference type="CDD" id="cd01392">
    <property type="entry name" value="HTH_LacI"/>
    <property type="match status" value="1"/>
</dbReference>
<reference evidence="6" key="1">
    <citation type="submission" date="2016-10" db="EMBL/GenBank/DDBJ databases">
        <authorList>
            <person name="Varghese N."/>
            <person name="Submissions S."/>
        </authorList>
    </citation>
    <scope>NUCLEOTIDE SEQUENCE [LARGE SCALE GENOMIC DNA]</scope>
    <source>
        <strain evidence="6">OV426</strain>
    </source>
</reference>
<keyword evidence="2" id="KW-0238">DNA-binding</keyword>
<dbReference type="AlphaFoldDB" id="A0A1I4ZWS8"/>
<evidence type="ECO:0000256" key="1">
    <source>
        <dbReference type="ARBA" id="ARBA00023015"/>
    </source>
</evidence>